<feature type="compositionally biased region" description="Acidic residues" evidence="1">
    <location>
        <begin position="73"/>
        <end position="87"/>
    </location>
</feature>
<dbReference type="AlphaFoldDB" id="F0XG51"/>
<proteinExistence type="predicted"/>
<protein>
    <submittedName>
        <fullName evidence="2">rRNA processing protein</fullName>
    </submittedName>
</protein>
<dbReference type="InParanoid" id="F0XG51"/>
<gene>
    <name evidence="2" type="ORF">CMQ_5459</name>
</gene>
<dbReference type="GeneID" id="25978783"/>
<dbReference type="RefSeq" id="XP_014172891.1">
    <property type="nucleotide sequence ID" value="XM_014317416.1"/>
</dbReference>
<name>F0XG51_GROCL</name>
<sequence length="260" mass="29094">MDSARGVFMRGCRFCTADELVWMEYARAEMKWLVQLKDQRETTALPSAAEAVTGGGQKYRGEVVGDGNIMFSDDADEDDRNEEDGDDFGQLLSLPKPLRNMDKNKIHGFDQEAVQRLDKSPSVDGAIPLAIFDIAAKQSFFSAEAAEAFFDMFASFRDVSVVDQIVEHVLSTTIDMFPNASSTWSCQVKRPLLNLSPDDSTFPKALRMSLTKMHQGVVKTTEKMQFVAKCMAWIDNILTLSLDSGIRIVLEDSRRKLEKA</sequence>
<dbReference type="OrthoDB" id="28112at2759"/>
<keyword evidence="3" id="KW-1185">Reference proteome</keyword>
<dbReference type="HOGENOM" id="CLU_078965_0_0_1"/>
<organism evidence="3">
    <name type="scientific">Grosmannia clavigera (strain kw1407 / UAMH 11150)</name>
    <name type="common">Blue stain fungus</name>
    <name type="synonym">Graphiocladiella clavigera</name>
    <dbReference type="NCBI Taxonomy" id="655863"/>
    <lineage>
        <taxon>Eukaryota</taxon>
        <taxon>Fungi</taxon>
        <taxon>Dikarya</taxon>
        <taxon>Ascomycota</taxon>
        <taxon>Pezizomycotina</taxon>
        <taxon>Sordariomycetes</taxon>
        <taxon>Sordariomycetidae</taxon>
        <taxon>Ophiostomatales</taxon>
        <taxon>Ophiostomataceae</taxon>
        <taxon>Leptographium</taxon>
    </lineage>
</organism>
<evidence type="ECO:0000256" key="1">
    <source>
        <dbReference type="SAM" id="MobiDB-lite"/>
    </source>
</evidence>
<accession>F0XG51</accession>
<dbReference type="eggNOG" id="KOG2396">
    <property type="taxonomic scope" value="Eukaryota"/>
</dbReference>
<dbReference type="Proteomes" id="UP000007796">
    <property type="component" value="Unassembled WGS sequence"/>
</dbReference>
<reference evidence="2 3" key="1">
    <citation type="journal article" date="2011" name="Proc. Natl. Acad. Sci. U.S.A.">
        <title>Genome and transcriptome analyses of the mountain pine beetle-fungal symbiont Grosmannia clavigera, a lodgepole pine pathogen.</title>
        <authorList>
            <person name="DiGuistini S."/>
            <person name="Wang Y."/>
            <person name="Liao N.Y."/>
            <person name="Taylor G."/>
            <person name="Tanguay P."/>
            <person name="Feau N."/>
            <person name="Henrissat B."/>
            <person name="Chan S.K."/>
            <person name="Hesse-Orce U."/>
            <person name="Alamouti S.M."/>
            <person name="Tsui C.K.M."/>
            <person name="Docking R.T."/>
            <person name="Levasseur A."/>
            <person name="Haridas S."/>
            <person name="Robertson G."/>
            <person name="Birol I."/>
            <person name="Holt R.A."/>
            <person name="Marra M.A."/>
            <person name="Hamelin R.C."/>
            <person name="Hirst M."/>
            <person name="Jones S.J.M."/>
            <person name="Bohlmann J."/>
            <person name="Breuil C."/>
        </authorList>
    </citation>
    <scope>NUCLEOTIDE SEQUENCE [LARGE SCALE GENOMIC DNA]</scope>
    <source>
        <strain evidence="3">kw1407 / UAMH 11150</strain>
    </source>
</reference>
<dbReference type="STRING" id="655863.F0XG51"/>
<feature type="region of interest" description="Disordered" evidence="1">
    <location>
        <begin position="67"/>
        <end position="89"/>
    </location>
</feature>
<dbReference type="EMBL" id="GL629767">
    <property type="protein sequence ID" value="EFX03409.1"/>
    <property type="molecule type" value="Genomic_DNA"/>
</dbReference>
<evidence type="ECO:0000313" key="3">
    <source>
        <dbReference type="Proteomes" id="UP000007796"/>
    </source>
</evidence>
<evidence type="ECO:0000313" key="2">
    <source>
        <dbReference type="EMBL" id="EFX03409.1"/>
    </source>
</evidence>